<comment type="caution">
    <text evidence="2">The sequence shown here is derived from an EMBL/GenBank/DDBJ whole genome shotgun (WGS) entry which is preliminary data.</text>
</comment>
<proteinExistence type="predicted"/>
<keyword evidence="3" id="KW-1185">Reference proteome</keyword>
<evidence type="ECO:0000313" key="3">
    <source>
        <dbReference type="Proteomes" id="UP001446871"/>
    </source>
</evidence>
<feature type="region of interest" description="Disordered" evidence="1">
    <location>
        <begin position="41"/>
        <end position="72"/>
    </location>
</feature>
<sequence>MPEITSIVAVARKPVQVEGSDAASSKLKSVIVQDYDQYPDDVKRSLPAPAPASGELVSTPRDPAPSNPGFFNSTSSTSDYPYKACMSRTWTVAVTPSKSKAMEFAEVKRICHDFTMAGMQAIYEAGPAKPFRFLYMSGTATNRDPNQKPGWFMPEYTQMRGQGEVMVLDFAKAHPGIEACVAKPGLITSGTWKDTLLSSGLKVTGLTGSVKKGQVAAAMLRQVVRGFEKEPLENDDLVRLGS</sequence>
<dbReference type="EMBL" id="JAQQWM010000002">
    <property type="protein sequence ID" value="KAK8077173.1"/>
    <property type="molecule type" value="Genomic_DNA"/>
</dbReference>
<reference evidence="2 3" key="1">
    <citation type="submission" date="2023-01" db="EMBL/GenBank/DDBJ databases">
        <title>Analysis of 21 Apiospora genomes using comparative genomics revels a genus with tremendous synthesis potential of carbohydrate active enzymes and secondary metabolites.</title>
        <authorList>
            <person name="Sorensen T."/>
        </authorList>
    </citation>
    <scope>NUCLEOTIDE SEQUENCE [LARGE SCALE GENOMIC DNA]</scope>
    <source>
        <strain evidence="2 3">CBS 83171</strain>
    </source>
</reference>
<accession>A0ABR1W114</accession>
<organism evidence="2 3">
    <name type="scientific">Apiospora saccharicola</name>
    <dbReference type="NCBI Taxonomy" id="335842"/>
    <lineage>
        <taxon>Eukaryota</taxon>
        <taxon>Fungi</taxon>
        <taxon>Dikarya</taxon>
        <taxon>Ascomycota</taxon>
        <taxon>Pezizomycotina</taxon>
        <taxon>Sordariomycetes</taxon>
        <taxon>Xylariomycetidae</taxon>
        <taxon>Amphisphaeriales</taxon>
        <taxon>Apiosporaceae</taxon>
        <taxon>Apiospora</taxon>
    </lineage>
</organism>
<gene>
    <name evidence="2" type="ORF">PG996_003343</name>
</gene>
<dbReference type="Proteomes" id="UP001446871">
    <property type="component" value="Unassembled WGS sequence"/>
</dbReference>
<dbReference type="Gene3D" id="3.40.50.720">
    <property type="entry name" value="NAD(P)-binding Rossmann-like Domain"/>
    <property type="match status" value="1"/>
</dbReference>
<evidence type="ECO:0000313" key="2">
    <source>
        <dbReference type="EMBL" id="KAK8077173.1"/>
    </source>
</evidence>
<name>A0ABR1W114_9PEZI</name>
<evidence type="ECO:0000256" key="1">
    <source>
        <dbReference type="SAM" id="MobiDB-lite"/>
    </source>
</evidence>
<protein>
    <submittedName>
        <fullName evidence="2">Uncharacterized protein</fullName>
    </submittedName>
</protein>